<evidence type="ECO:0000313" key="1">
    <source>
        <dbReference type="EMBL" id="KAH7659276.1"/>
    </source>
</evidence>
<accession>A0ACB7UG70</accession>
<keyword evidence="2" id="KW-1185">Reference proteome</keyword>
<proteinExistence type="predicted"/>
<organism evidence="1 2">
    <name type="scientific">Dioscorea alata</name>
    <name type="common">Purple yam</name>
    <dbReference type="NCBI Taxonomy" id="55571"/>
    <lineage>
        <taxon>Eukaryota</taxon>
        <taxon>Viridiplantae</taxon>
        <taxon>Streptophyta</taxon>
        <taxon>Embryophyta</taxon>
        <taxon>Tracheophyta</taxon>
        <taxon>Spermatophyta</taxon>
        <taxon>Magnoliopsida</taxon>
        <taxon>Liliopsida</taxon>
        <taxon>Dioscoreales</taxon>
        <taxon>Dioscoreaceae</taxon>
        <taxon>Dioscorea</taxon>
    </lineage>
</organism>
<reference evidence="2" key="1">
    <citation type="journal article" date="2022" name="Nat. Commun.">
        <title>Chromosome evolution and the genetic basis of agronomically important traits in greater yam.</title>
        <authorList>
            <person name="Bredeson J.V."/>
            <person name="Lyons J.B."/>
            <person name="Oniyinde I.O."/>
            <person name="Okereke N.R."/>
            <person name="Kolade O."/>
            <person name="Nnabue I."/>
            <person name="Nwadili C.O."/>
            <person name="Hribova E."/>
            <person name="Parker M."/>
            <person name="Nwogha J."/>
            <person name="Shu S."/>
            <person name="Carlson J."/>
            <person name="Kariba R."/>
            <person name="Muthemba S."/>
            <person name="Knop K."/>
            <person name="Barton G.J."/>
            <person name="Sherwood A.V."/>
            <person name="Lopez-Montes A."/>
            <person name="Asiedu R."/>
            <person name="Jamnadass R."/>
            <person name="Muchugi A."/>
            <person name="Goodstein D."/>
            <person name="Egesi C.N."/>
            <person name="Featherston J."/>
            <person name="Asfaw A."/>
            <person name="Simpson G.G."/>
            <person name="Dolezel J."/>
            <person name="Hendre P.S."/>
            <person name="Van Deynze A."/>
            <person name="Kumar P.L."/>
            <person name="Obidiegwu J.E."/>
            <person name="Bhattacharjee R."/>
            <person name="Rokhsar D.S."/>
        </authorList>
    </citation>
    <scope>NUCLEOTIDE SEQUENCE [LARGE SCALE GENOMIC DNA]</scope>
    <source>
        <strain evidence="2">cv. TDa95/00328</strain>
    </source>
</reference>
<sequence>MASSSSSYFSSCVAMLVFVCILLVVVPVHSVNYGIDWSQGVNYGTWGSDKTINVGDTLEFKYGASHNVIEVSSDEYNACSYSSTAQVHTDLDTTITLSTPGTHYFICGTPGHCSGGMKLAVSVSGSSSGSPSTPSPPAGDGSNNSPTSPSSSSPPTSNNPSSPASPAKKNGGAMVRVDAVLVKLVVLLVVGGVLVLG</sequence>
<gene>
    <name evidence="1" type="ORF">IHE45_16G021400</name>
</gene>
<dbReference type="EMBL" id="CM037026">
    <property type="protein sequence ID" value="KAH7659276.1"/>
    <property type="molecule type" value="Genomic_DNA"/>
</dbReference>
<evidence type="ECO:0000313" key="2">
    <source>
        <dbReference type="Proteomes" id="UP000827976"/>
    </source>
</evidence>
<comment type="caution">
    <text evidence="1">The sequence shown here is derived from an EMBL/GenBank/DDBJ whole genome shotgun (WGS) entry which is preliminary data.</text>
</comment>
<protein>
    <submittedName>
        <fullName evidence="1">Cupredoxins domain-containing protein</fullName>
    </submittedName>
</protein>
<dbReference type="Proteomes" id="UP000827976">
    <property type="component" value="Chromosome 16"/>
</dbReference>
<name>A0ACB7UG70_DIOAL</name>